<gene>
    <name evidence="13" type="primary">obgE</name>
    <name evidence="13" type="ORF">GJ688_03405</name>
</gene>
<dbReference type="Gene3D" id="3.40.50.300">
    <property type="entry name" value="P-loop containing nucleotide triphosphate hydrolases"/>
    <property type="match status" value="1"/>
</dbReference>
<dbReference type="NCBIfam" id="NF008954">
    <property type="entry name" value="PRK12296.1"/>
    <property type="match status" value="1"/>
</dbReference>
<keyword evidence="6" id="KW-0378">Hydrolase</keyword>
<evidence type="ECO:0000259" key="10">
    <source>
        <dbReference type="PROSITE" id="PS51881"/>
    </source>
</evidence>
<reference evidence="13 14" key="3">
    <citation type="submission" date="2019-11" db="EMBL/GenBank/DDBJ databases">
        <title>Whole-genome sequence of a the green, strictly anaerobic photosynthetic bacterium Heliobacillus mobilis DSM 6151.</title>
        <authorList>
            <person name="Kyndt J.A."/>
            <person name="Meyer T.E."/>
        </authorList>
    </citation>
    <scope>NUCLEOTIDE SEQUENCE [LARGE SCALE GENOMIC DNA]</scope>
    <source>
        <strain evidence="13 14">DSM 6151</strain>
    </source>
</reference>
<comment type="similarity">
    <text evidence="2">Belongs to the TRAFAC class OBG-HflX-like GTPase superfamily. OBG GTPase family.</text>
</comment>
<reference evidence="12" key="1">
    <citation type="journal article" date="2002" name="Science">
        <title>Whole-genome analysis of photosynthetic prokaryotes.</title>
        <authorList>
            <person name="Raymond J."/>
            <person name="Zhaxybayeva O."/>
            <person name="Gogarten J.P."/>
            <person name="Gerdes S.Y."/>
            <person name="Blankenship R.E."/>
        </authorList>
    </citation>
    <scope>NUCLEOTIDE SEQUENCE</scope>
</reference>
<evidence type="ECO:0000256" key="8">
    <source>
        <dbReference type="ARBA" id="ARBA00023134"/>
    </source>
</evidence>
<dbReference type="InterPro" id="IPR031167">
    <property type="entry name" value="G_OBG"/>
</dbReference>
<dbReference type="SUPFAM" id="SSF52540">
    <property type="entry name" value="P-loop containing nucleoside triphosphate hydrolases"/>
    <property type="match status" value="1"/>
</dbReference>
<dbReference type="Gene3D" id="3.30.300.350">
    <property type="entry name" value="GTP-binding protein OBG, C-terminal domain"/>
    <property type="match status" value="1"/>
</dbReference>
<dbReference type="GO" id="GO:0042254">
    <property type="term" value="P:ribosome biogenesis"/>
    <property type="evidence" value="ECO:0007669"/>
    <property type="project" value="UniProtKB-UniRule"/>
</dbReference>
<accession>Q8GE23</accession>
<dbReference type="InterPro" id="IPR027417">
    <property type="entry name" value="P-loop_NTPase"/>
</dbReference>
<evidence type="ECO:0000256" key="4">
    <source>
        <dbReference type="ARBA" id="ARBA00022723"/>
    </source>
</evidence>
<dbReference type="HAMAP" id="MF_01454">
    <property type="entry name" value="GTPase_Obg"/>
    <property type="match status" value="1"/>
</dbReference>
<comment type="cofactor">
    <cofactor evidence="1">
        <name>Mg(2+)</name>
        <dbReference type="ChEBI" id="CHEBI:18420"/>
    </cofactor>
</comment>
<dbReference type="Pfam" id="PF09269">
    <property type="entry name" value="DUF1967"/>
    <property type="match status" value="1"/>
</dbReference>
<dbReference type="SUPFAM" id="SSF82051">
    <property type="entry name" value="Obg GTP-binding protein N-terminal domain"/>
    <property type="match status" value="1"/>
</dbReference>
<dbReference type="EMBL" id="WNKU01000002">
    <property type="protein sequence ID" value="MTV48026.1"/>
    <property type="molecule type" value="Genomic_DNA"/>
</dbReference>
<dbReference type="Proteomes" id="UP000430670">
    <property type="component" value="Unassembled WGS sequence"/>
</dbReference>
<dbReference type="OrthoDB" id="9807318at2"/>
<dbReference type="EMBL" id="AY142797">
    <property type="protein sequence ID" value="AAN87401.1"/>
    <property type="molecule type" value="Genomic_DNA"/>
</dbReference>
<dbReference type="Pfam" id="PF01018">
    <property type="entry name" value="GTP1_OBG"/>
    <property type="match status" value="1"/>
</dbReference>
<evidence type="ECO:0000256" key="3">
    <source>
        <dbReference type="ARBA" id="ARBA00022490"/>
    </source>
</evidence>
<reference evidence="12" key="2">
    <citation type="submission" date="2002-08" db="EMBL/GenBank/DDBJ databases">
        <authorList>
            <person name="Liolios K.G."/>
            <person name="Chu L."/>
            <person name="Ostrovskaya O."/>
            <person name="Mendybaeva N."/>
            <person name="Koukharenko V."/>
            <person name="Gerdes S."/>
            <person name="Kyrpides N."/>
            <person name="Overbeek R."/>
        </authorList>
    </citation>
    <scope>NUCLEOTIDE SEQUENCE</scope>
</reference>
<dbReference type="RefSeq" id="WP_155475122.1">
    <property type="nucleotide sequence ID" value="NZ_WNKU01000002.1"/>
</dbReference>
<dbReference type="InterPro" id="IPR006073">
    <property type="entry name" value="GTP-bd"/>
</dbReference>
<feature type="domain" description="OBG-type G" evidence="9">
    <location>
        <begin position="159"/>
        <end position="329"/>
    </location>
</feature>
<dbReference type="SUPFAM" id="SSF102741">
    <property type="entry name" value="Obg GTP-binding protein C-terminal domain"/>
    <property type="match status" value="1"/>
</dbReference>
<feature type="non-terminal residue" evidence="12">
    <location>
        <position position="443"/>
    </location>
</feature>
<evidence type="ECO:0000259" key="11">
    <source>
        <dbReference type="PROSITE" id="PS51883"/>
    </source>
</evidence>
<dbReference type="CDD" id="cd01898">
    <property type="entry name" value="Obg"/>
    <property type="match status" value="1"/>
</dbReference>
<name>Q8GE23_HELMO</name>
<dbReference type="PRINTS" id="PR00326">
    <property type="entry name" value="GTP1OBG"/>
</dbReference>
<dbReference type="PANTHER" id="PTHR11702:SF31">
    <property type="entry name" value="MITOCHONDRIAL RIBOSOME-ASSOCIATED GTPASE 2"/>
    <property type="match status" value="1"/>
</dbReference>
<keyword evidence="3" id="KW-0963">Cytoplasm</keyword>
<evidence type="ECO:0000313" key="12">
    <source>
        <dbReference type="EMBL" id="AAN87401.1"/>
    </source>
</evidence>
<dbReference type="AlphaFoldDB" id="Q8GE23"/>
<dbReference type="NCBIfam" id="NF008956">
    <property type="entry name" value="PRK12299.1"/>
    <property type="match status" value="1"/>
</dbReference>
<dbReference type="NCBIfam" id="TIGR03595">
    <property type="entry name" value="Obg_CgtA_exten"/>
    <property type="match status" value="1"/>
</dbReference>
<organism evidence="12">
    <name type="scientific">Heliobacterium mobile</name>
    <name type="common">Heliobacillus mobilis</name>
    <dbReference type="NCBI Taxonomy" id="28064"/>
    <lineage>
        <taxon>Bacteria</taxon>
        <taxon>Bacillati</taxon>
        <taxon>Bacillota</taxon>
        <taxon>Clostridia</taxon>
        <taxon>Eubacteriales</taxon>
        <taxon>Heliobacteriaceae</taxon>
        <taxon>Heliobacterium</taxon>
    </lineage>
</organism>
<evidence type="ECO:0000256" key="5">
    <source>
        <dbReference type="ARBA" id="ARBA00022741"/>
    </source>
</evidence>
<evidence type="ECO:0000313" key="13">
    <source>
        <dbReference type="EMBL" id="MTV48026.1"/>
    </source>
</evidence>
<sequence length="443" mass="48286">MFYDQAKIFVKGGDGGNGVASFRREKYVPEGGPNGGDGGSGGNVIFIGDEGLRTLVDFRYQRHYKAERGEHGMGKNMHGRNGEDMTVKVPIGTVVKDAETNALIADITSHNQKVIVAKGGRGGRGNAKFVSSVNRAPTISENGEPGAERWLELELKVLADVGLVGFPNVGKSTIISAVSAAKPKIANYHFTTLEPNLGVVRLGEGQSFVMADIPGLIEGAHAGAGLGHDFLRHTERTRFLIHVLDISGSEGRDPLEDFDGINKELALYKPDLAEKPMVVAANKMDLPGAEGNLERLREKLGEEYLIFPVSAATTEGLEPLLWHVYHGLEAMGPVVFETVTAEKHMDVRVTGKKAERFHIDRDEEGTFVVSGAEVERHVAMTNFENEESVTRLQRILDRMGVDQALRDAGAKHGDQVRIRELEFDFVEFGGDYAPDPDDADNEE</sequence>
<dbReference type="InterPro" id="IPR036346">
    <property type="entry name" value="GTP-bd_prot_GTP1/OBG_C_sf"/>
</dbReference>
<keyword evidence="7" id="KW-0460">Magnesium</keyword>
<dbReference type="GO" id="GO:0003924">
    <property type="term" value="F:GTPase activity"/>
    <property type="evidence" value="ECO:0007669"/>
    <property type="project" value="InterPro"/>
</dbReference>
<dbReference type="InterPro" id="IPR014100">
    <property type="entry name" value="GTP-bd_Obg/CgtA"/>
</dbReference>
<dbReference type="PANTHER" id="PTHR11702">
    <property type="entry name" value="DEVELOPMENTALLY REGULATED GTP-BINDING PROTEIN-RELATED"/>
    <property type="match status" value="1"/>
</dbReference>
<dbReference type="PROSITE" id="PS51883">
    <property type="entry name" value="OBG"/>
    <property type="match status" value="1"/>
</dbReference>
<evidence type="ECO:0000259" key="9">
    <source>
        <dbReference type="PROSITE" id="PS51710"/>
    </source>
</evidence>
<dbReference type="InterPro" id="IPR036726">
    <property type="entry name" value="GTP1_OBG_dom_sf"/>
</dbReference>
<dbReference type="InterPro" id="IPR045086">
    <property type="entry name" value="OBG_GTPase"/>
</dbReference>
<evidence type="ECO:0000256" key="2">
    <source>
        <dbReference type="ARBA" id="ARBA00007699"/>
    </source>
</evidence>
<evidence type="ECO:0000256" key="1">
    <source>
        <dbReference type="ARBA" id="ARBA00001946"/>
    </source>
</evidence>
<keyword evidence="8" id="KW-0342">GTP-binding</keyword>
<dbReference type="NCBIfam" id="NF008955">
    <property type="entry name" value="PRK12297.1"/>
    <property type="match status" value="1"/>
</dbReference>
<protein>
    <submittedName>
        <fullName evidence="13">GTPase ObgE</fullName>
    </submittedName>
    <submittedName>
        <fullName evidence="12">SPO0B-associated GTP-binding protein</fullName>
    </submittedName>
</protein>
<proteinExistence type="inferred from homology"/>
<dbReference type="GO" id="GO:0005525">
    <property type="term" value="F:GTP binding"/>
    <property type="evidence" value="ECO:0007669"/>
    <property type="project" value="UniProtKB-KW"/>
</dbReference>
<evidence type="ECO:0000313" key="14">
    <source>
        <dbReference type="Proteomes" id="UP000430670"/>
    </source>
</evidence>
<dbReference type="PROSITE" id="PS51881">
    <property type="entry name" value="OCT"/>
    <property type="match status" value="1"/>
</dbReference>
<dbReference type="NCBIfam" id="TIGR02729">
    <property type="entry name" value="Obg_CgtA"/>
    <property type="match status" value="1"/>
</dbReference>
<feature type="domain" description="OCT" evidence="10">
    <location>
        <begin position="349"/>
        <end position="427"/>
    </location>
</feature>
<dbReference type="InterPro" id="IPR006074">
    <property type="entry name" value="GTP1-OBG_CS"/>
</dbReference>
<dbReference type="Pfam" id="PF01926">
    <property type="entry name" value="MMR_HSR1"/>
    <property type="match status" value="1"/>
</dbReference>
<dbReference type="GO" id="GO:0000287">
    <property type="term" value="F:magnesium ion binding"/>
    <property type="evidence" value="ECO:0007669"/>
    <property type="project" value="InterPro"/>
</dbReference>
<evidence type="ECO:0000256" key="6">
    <source>
        <dbReference type="ARBA" id="ARBA00022801"/>
    </source>
</evidence>
<evidence type="ECO:0000256" key="7">
    <source>
        <dbReference type="ARBA" id="ARBA00022842"/>
    </source>
</evidence>
<keyword evidence="4" id="KW-0479">Metal-binding</keyword>
<keyword evidence="14" id="KW-1185">Reference proteome</keyword>
<feature type="domain" description="Obg" evidence="11">
    <location>
        <begin position="1"/>
        <end position="158"/>
    </location>
</feature>
<dbReference type="InterPro" id="IPR006169">
    <property type="entry name" value="GTP1_OBG_dom"/>
</dbReference>
<dbReference type="PROSITE" id="PS00905">
    <property type="entry name" value="GTP1_OBG"/>
    <property type="match status" value="1"/>
</dbReference>
<dbReference type="PROSITE" id="PS51710">
    <property type="entry name" value="G_OBG"/>
    <property type="match status" value="1"/>
</dbReference>
<dbReference type="InterPro" id="IPR015349">
    <property type="entry name" value="OCT_dom"/>
</dbReference>
<keyword evidence="5" id="KW-0547">Nucleotide-binding</keyword>
<dbReference type="PIRSF" id="PIRSF002401">
    <property type="entry name" value="GTP_bd_Obg/CgtA"/>
    <property type="match status" value="1"/>
</dbReference>
<dbReference type="Gene3D" id="2.70.210.12">
    <property type="entry name" value="GTP1/OBG domain"/>
    <property type="match status" value="1"/>
</dbReference>
<dbReference type="FunFam" id="2.70.210.12:FF:000001">
    <property type="entry name" value="GTPase Obg"/>
    <property type="match status" value="1"/>
</dbReference>